<accession>A0ACB0KZT4</accession>
<protein>
    <submittedName>
        <fullName evidence="1">Uncharacterized protein</fullName>
    </submittedName>
</protein>
<keyword evidence="2" id="KW-1185">Reference proteome</keyword>
<dbReference type="Proteomes" id="UP001177021">
    <property type="component" value="Unassembled WGS sequence"/>
</dbReference>
<comment type="caution">
    <text evidence="1">The sequence shown here is derived from an EMBL/GenBank/DDBJ whole genome shotgun (WGS) entry which is preliminary data.</text>
</comment>
<dbReference type="EMBL" id="CASHSV030000409">
    <property type="protein sequence ID" value="CAJ2661801.1"/>
    <property type="molecule type" value="Genomic_DNA"/>
</dbReference>
<sequence>MGPKYKLVKILNALDVEDKMEMGLCFICDKPLNFEHQLWHHKNIQVVMKDEEEESESEYEALRKQVDDLVANNNEEPHKEQHDEVKPDSEVLTHDLSGIDGSGVYTGLHGDEAMQLNSRTLASTTVSQKSQPLADSAPFLSYSLFDDNADKSQGQQKIVADPVLEINTEMDHLDTNSSIDTHCVLPISIPVIILPPEPPDRVVIPMLSLNLFLPITTTKHFVSIAPTCVYSFSLLQNSCQLFEEKPPWHNSEYPQWLYTRPPPEPPKTNHRDSMTCESPFQFPASLAPTYSMKLPWFWVKELRIADPILDWEKLKRAIFERLLFHTPPNDNSNATETLTLPLPMPPDQDFQRTKAIVKHSQELTHELQFVHTWSYLSDFFHDVCLYASGNIHSYFNESARGRIFDLVFKAGGIKHIIGELLDKHLISQWYEAKEFRFCAPNFLLSLLAIFGSKIWIMNLVYEESQSLYLMALGSNIGTHTLVKINDGKNMDSYYGVLTTSFFLIAKLHVSHLDASLDKEKGDNRVYHGDNFFSVTSTNFGYFGKHMILESLKCRKETYKDLVAVMIPAKQEWWRKYPSSEELVIELRRQGKFSYCKYCLLCLHLGISNGVFNYLIGLCINMAAIQKKTNYKFKVQGLPSIVTSDFNQYFISTVWKEPFQIQGDSMKNSIASSPNSNFLRKMIERGSVNVPLILLKWKTSPPKHGT</sequence>
<evidence type="ECO:0000313" key="2">
    <source>
        <dbReference type="Proteomes" id="UP001177021"/>
    </source>
</evidence>
<name>A0ACB0KZT4_TRIPR</name>
<evidence type="ECO:0000313" key="1">
    <source>
        <dbReference type="EMBL" id="CAJ2661801.1"/>
    </source>
</evidence>
<gene>
    <name evidence="1" type="ORF">MILVUS5_LOCUS27460</name>
</gene>
<organism evidence="1 2">
    <name type="scientific">Trifolium pratense</name>
    <name type="common">Red clover</name>
    <dbReference type="NCBI Taxonomy" id="57577"/>
    <lineage>
        <taxon>Eukaryota</taxon>
        <taxon>Viridiplantae</taxon>
        <taxon>Streptophyta</taxon>
        <taxon>Embryophyta</taxon>
        <taxon>Tracheophyta</taxon>
        <taxon>Spermatophyta</taxon>
        <taxon>Magnoliopsida</taxon>
        <taxon>eudicotyledons</taxon>
        <taxon>Gunneridae</taxon>
        <taxon>Pentapetalae</taxon>
        <taxon>rosids</taxon>
        <taxon>fabids</taxon>
        <taxon>Fabales</taxon>
        <taxon>Fabaceae</taxon>
        <taxon>Papilionoideae</taxon>
        <taxon>50 kb inversion clade</taxon>
        <taxon>NPAAA clade</taxon>
        <taxon>Hologalegina</taxon>
        <taxon>IRL clade</taxon>
        <taxon>Trifolieae</taxon>
        <taxon>Trifolium</taxon>
    </lineage>
</organism>
<proteinExistence type="predicted"/>
<reference evidence="1" key="1">
    <citation type="submission" date="2023-10" db="EMBL/GenBank/DDBJ databases">
        <authorList>
            <person name="Rodriguez Cubillos JULIANA M."/>
            <person name="De Vega J."/>
        </authorList>
    </citation>
    <scope>NUCLEOTIDE SEQUENCE</scope>
</reference>